<evidence type="ECO:0000256" key="6">
    <source>
        <dbReference type="ARBA" id="ARBA00022691"/>
    </source>
</evidence>
<feature type="compositionally biased region" description="Polar residues" evidence="10">
    <location>
        <begin position="187"/>
        <end position="204"/>
    </location>
</feature>
<dbReference type="VEuPathDB" id="FungiDB:DFL_005676"/>
<feature type="region of interest" description="Disordered" evidence="10">
    <location>
        <begin position="724"/>
        <end position="829"/>
    </location>
</feature>
<comment type="subcellular location">
    <subcellularLocation>
        <location evidence="1">Mitochondrion</location>
    </subcellularLocation>
</comment>
<evidence type="ECO:0000256" key="9">
    <source>
        <dbReference type="ARBA" id="ARBA00034881"/>
    </source>
</evidence>
<feature type="compositionally biased region" description="Polar residues" evidence="10">
    <location>
        <begin position="1094"/>
        <end position="1103"/>
    </location>
</feature>
<dbReference type="InterPro" id="IPR001537">
    <property type="entry name" value="SpoU_MeTrfase"/>
</dbReference>
<feature type="compositionally biased region" description="Basic and acidic residues" evidence="10">
    <location>
        <begin position="1012"/>
        <end position="1074"/>
    </location>
</feature>
<feature type="region of interest" description="Disordered" evidence="10">
    <location>
        <begin position="933"/>
        <end position="1103"/>
    </location>
</feature>
<gene>
    <name evidence="12" type="ORF">DFL_005676</name>
</gene>
<keyword evidence="6" id="KW-0949">S-adenosyl-L-methionine</keyword>
<feature type="compositionally biased region" description="Basic and acidic residues" evidence="10">
    <location>
        <begin position="264"/>
        <end position="273"/>
    </location>
</feature>
<keyword evidence="4" id="KW-0489">Methyltransferase</keyword>
<organism evidence="12 13">
    <name type="scientific">Arthrobotrys flagrans</name>
    <name type="common">Nematode-trapping fungus</name>
    <name type="synonym">Trichothecium flagrans</name>
    <dbReference type="NCBI Taxonomy" id="97331"/>
    <lineage>
        <taxon>Eukaryota</taxon>
        <taxon>Fungi</taxon>
        <taxon>Dikarya</taxon>
        <taxon>Ascomycota</taxon>
        <taxon>Pezizomycotina</taxon>
        <taxon>Orbiliomycetes</taxon>
        <taxon>Orbiliales</taxon>
        <taxon>Orbiliaceae</taxon>
        <taxon>Arthrobotrys</taxon>
    </lineage>
</organism>
<evidence type="ECO:0000259" key="11">
    <source>
        <dbReference type="SMART" id="SM00967"/>
    </source>
</evidence>
<dbReference type="InterPro" id="IPR029064">
    <property type="entry name" value="Ribosomal_eL30-like_sf"/>
</dbReference>
<evidence type="ECO:0000256" key="1">
    <source>
        <dbReference type="ARBA" id="ARBA00004173"/>
    </source>
</evidence>
<evidence type="ECO:0000313" key="12">
    <source>
        <dbReference type="EMBL" id="RVD83904.1"/>
    </source>
</evidence>
<dbReference type="SUPFAM" id="SSF75217">
    <property type="entry name" value="alpha/beta knot"/>
    <property type="match status" value="1"/>
</dbReference>
<dbReference type="GO" id="GO:0005739">
    <property type="term" value="C:mitochondrion"/>
    <property type="evidence" value="ECO:0007669"/>
    <property type="project" value="UniProtKB-SubCell"/>
</dbReference>
<feature type="compositionally biased region" description="Basic and acidic residues" evidence="10">
    <location>
        <begin position="238"/>
        <end position="250"/>
    </location>
</feature>
<dbReference type="CDD" id="cd18105">
    <property type="entry name" value="SpoU-like_MRM1"/>
    <property type="match status" value="1"/>
</dbReference>
<evidence type="ECO:0000256" key="2">
    <source>
        <dbReference type="ARBA" id="ARBA00007228"/>
    </source>
</evidence>
<protein>
    <recommendedName>
        <fullName evidence="9">rRNA methyltransferase 1, mitochondrial</fullName>
    </recommendedName>
</protein>
<dbReference type="InterPro" id="IPR047261">
    <property type="entry name" value="MRM1_MeTrfase_dom"/>
</dbReference>
<feature type="region of interest" description="Disordered" evidence="10">
    <location>
        <begin position="153"/>
        <end position="281"/>
    </location>
</feature>
<dbReference type="InterPro" id="IPR013123">
    <property type="entry name" value="SpoU_subst-bd"/>
</dbReference>
<reference evidence="12 13" key="1">
    <citation type="submission" date="2019-01" db="EMBL/GenBank/DDBJ databases">
        <title>Intercellular communication is required for trap formation in the nematode-trapping fungus Duddingtonia flagrans.</title>
        <authorList>
            <person name="Youssar L."/>
            <person name="Wernet V."/>
            <person name="Hensel N."/>
            <person name="Hildebrandt H.-G."/>
            <person name="Fischer R."/>
        </authorList>
    </citation>
    <scope>NUCLEOTIDE SEQUENCE [LARGE SCALE GENOMIC DNA]</scope>
    <source>
        <strain evidence="12 13">CBS H-5679</strain>
    </source>
</reference>
<dbReference type="AlphaFoldDB" id="A0A436ZY70"/>
<feature type="compositionally biased region" description="Basic and acidic residues" evidence="10">
    <location>
        <begin position="891"/>
        <end position="920"/>
    </location>
</feature>
<keyword evidence="5" id="KW-0808">Transferase</keyword>
<dbReference type="GeneID" id="93587987"/>
<feature type="compositionally biased region" description="Basic and acidic residues" evidence="10">
    <location>
        <begin position="973"/>
        <end position="982"/>
    </location>
</feature>
<accession>A0A436ZY70</accession>
<evidence type="ECO:0000256" key="10">
    <source>
        <dbReference type="SAM" id="MobiDB-lite"/>
    </source>
</evidence>
<dbReference type="OrthoDB" id="270651at2759"/>
<feature type="compositionally biased region" description="Acidic residues" evidence="10">
    <location>
        <begin position="735"/>
        <end position="752"/>
    </location>
</feature>
<feature type="compositionally biased region" description="Basic and acidic residues" evidence="10">
    <location>
        <begin position="802"/>
        <end position="814"/>
    </location>
</feature>
<comment type="caution">
    <text evidence="12">The sequence shown here is derived from an EMBL/GenBank/DDBJ whole genome shotgun (WGS) entry which is preliminary data.</text>
</comment>
<proteinExistence type="inferred from homology"/>
<dbReference type="SMART" id="SM00967">
    <property type="entry name" value="SpoU_sub_bind"/>
    <property type="match status" value="1"/>
</dbReference>
<evidence type="ECO:0000256" key="7">
    <source>
        <dbReference type="ARBA" id="ARBA00022946"/>
    </source>
</evidence>
<comment type="similarity">
    <text evidence="2">Belongs to the class IV-like SAM-binding methyltransferase superfamily. RNA methyltransferase TrmH family.</text>
</comment>
<dbReference type="Gene3D" id="3.40.1280.10">
    <property type="match status" value="1"/>
</dbReference>
<dbReference type="Gene3D" id="3.30.1330.30">
    <property type="match status" value="1"/>
</dbReference>
<name>A0A436ZY70_ARTFL</name>
<feature type="domain" description="RNA 2-O ribose methyltransferase substrate binding" evidence="11">
    <location>
        <begin position="361"/>
        <end position="443"/>
    </location>
</feature>
<sequence length="1103" mass="123458">MRHSPKFSRYTYHIPPFNIPTITFAIHPVALKALAAGIINIRRQLSSTAALWKLRTPIWAFRGNKASREKASRIEYENMVNEKIAASTRSSDSAWDTIPPPAAKRTGPVEFRAKPPTEGTALTGSETSFIWDKGKESESAKVDSMLPASAVLNRPKFDPRADKKARRAAERDSNSGVTKEGVGESGSADTNITPNINWTKTSSGEKPPWPAKPNEVTWSPPRIRTHPSNTTPTWEEPVESKRRAEREEKTYPLPKFRAYSGPQTEKDDYDTRAGKWPSQTYSPVDGELESWSVKQSELAESSTYNELAERRRFLSDYDGRPQFTTYGHSRLDGFYGGDREEMTVLKKPARVLPFSTGTSEFLYGYNICKLALKEKRRKIYKLYVYTGLMRQSGTLEKESVLRSLALESKITVESTMDVGLLDAMSKGRPHNGFALEAEPLEVPRVGHLVAPSDLGVFNAPIYQSSQYVQIRVKDKDRRPFVLVLDEVLDGGNFGAILRSAYFLGVDAVFIVSKNSTPATAVTSRSSAGALECIDYYDVGNLASFISVSQTYGWKFYGAMPSPSQRDLKVSKSKPTKWYDMEGLGDPTSRYPVALVLGNEADGLRPSIQKLMNSFVTIRRADEVDVVVDSLNVGVAASILTHAFLYPAVKGAISEPAKDRRTERRQLAAGAAAENMLFQVDDGKYTAPRYEGANKLAATTMEAAGGGFGERPSLLTALEDREVEVEDPLKGWNPDDGLDESWEETGDNDIVDEKEERGSTEKRSRGEEELKGLKESEEEWEDETEELSDDEASFEIDQPILKEAQEELISEKENSEGLEDPEGLEKKMASEVASEFTLDKFNIDRSDDEFDDEFVNSTEETSEEVTGPSTAGETKTNTDTTVGASDDDLDWEDIHEMAEEGIRGQEDLEAKRAQRKEGRAKSYEWDAIKPAEVDFTAGLVGPPPVTKETPEPKKGDKAPPPEKNDKIPPPLPKRLLEIADAKGIKINGTPTKKQKKLLKKEGKKLQQKLRKKVREDASKVREALNDKRDPKVLKDIKGQSQKRNEDLNREKNEEKRKEREKAKEEKKLRRNENAKGKARRIKKKDKDRTDPVKQGTWNISEVMQ</sequence>
<dbReference type="GO" id="GO:0003723">
    <property type="term" value="F:RNA binding"/>
    <property type="evidence" value="ECO:0007669"/>
    <property type="project" value="InterPro"/>
</dbReference>
<keyword evidence="3" id="KW-0698">rRNA processing</keyword>
<dbReference type="STRING" id="97331.A0A436ZY70"/>
<dbReference type="InterPro" id="IPR029026">
    <property type="entry name" value="tRNA_m1G_MTases_N"/>
</dbReference>
<dbReference type="SUPFAM" id="SSF55315">
    <property type="entry name" value="L30e-like"/>
    <property type="match status" value="1"/>
</dbReference>
<evidence type="ECO:0000256" key="5">
    <source>
        <dbReference type="ARBA" id="ARBA00022679"/>
    </source>
</evidence>
<feature type="compositionally biased region" description="Basic and acidic residues" evidence="10">
    <location>
        <begin position="947"/>
        <end position="965"/>
    </location>
</feature>
<feature type="compositionally biased region" description="Basic and acidic residues" evidence="10">
    <location>
        <begin position="753"/>
        <end position="774"/>
    </location>
</feature>
<dbReference type="EMBL" id="SAEB01000007">
    <property type="protein sequence ID" value="RVD83904.1"/>
    <property type="molecule type" value="Genomic_DNA"/>
</dbReference>
<dbReference type="Pfam" id="PF00588">
    <property type="entry name" value="SpoU_methylase"/>
    <property type="match status" value="1"/>
</dbReference>
<feature type="compositionally biased region" description="Basic and acidic residues" evidence="10">
    <location>
        <begin position="155"/>
        <end position="173"/>
    </location>
</feature>
<dbReference type="RefSeq" id="XP_067489448.1">
    <property type="nucleotide sequence ID" value="XM_067634970.1"/>
</dbReference>
<evidence type="ECO:0000313" key="13">
    <source>
        <dbReference type="Proteomes" id="UP000283090"/>
    </source>
</evidence>
<evidence type="ECO:0000256" key="8">
    <source>
        <dbReference type="ARBA" id="ARBA00023128"/>
    </source>
</evidence>
<feature type="region of interest" description="Disordered" evidence="10">
    <location>
        <begin position="853"/>
        <end position="920"/>
    </location>
</feature>
<dbReference type="Pfam" id="PF08032">
    <property type="entry name" value="SpoU_sub_bind"/>
    <property type="match status" value="1"/>
</dbReference>
<feature type="region of interest" description="Disordered" evidence="10">
    <location>
        <begin position="88"/>
        <end position="129"/>
    </location>
</feature>
<keyword evidence="13" id="KW-1185">Reference proteome</keyword>
<dbReference type="PANTHER" id="PTHR46103:SF1">
    <property type="entry name" value="RRNA METHYLTRANSFERASE 1, MITOCHONDRIAL"/>
    <property type="match status" value="1"/>
</dbReference>
<dbReference type="InterPro" id="IPR029028">
    <property type="entry name" value="Alpha/beta_knot_MTases"/>
</dbReference>
<dbReference type="PANTHER" id="PTHR46103">
    <property type="entry name" value="RRNA METHYLTRANSFERASE 1, MITOCHONDRIAL"/>
    <property type="match status" value="1"/>
</dbReference>
<keyword evidence="7" id="KW-0809">Transit peptide</keyword>
<dbReference type="Proteomes" id="UP000283090">
    <property type="component" value="Unassembled WGS sequence"/>
</dbReference>
<evidence type="ECO:0000256" key="4">
    <source>
        <dbReference type="ARBA" id="ARBA00022603"/>
    </source>
</evidence>
<evidence type="ECO:0000256" key="3">
    <source>
        <dbReference type="ARBA" id="ARBA00022552"/>
    </source>
</evidence>
<keyword evidence="8" id="KW-0496">Mitochondrion</keyword>
<dbReference type="InterPro" id="IPR047182">
    <property type="entry name" value="MRM1"/>
</dbReference>
<dbReference type="GO" id="GO:0016435">
    <property type="term" value="F:rRNA (guanine) methyltransferase activity"/>
    <property type="evidence" value="ECO:0007669"/>
    <property type="project" value="TreeGrafter"/>
</dbReference>
<feature type="compositionally biased region" description="Polar residues" evidence="10">
    <location>
        <begin position="870"/>
        <end position="882"/>
    </location>
</feature>
<feature type="compositionally biased region" description="Acidic residues" evidence="10">
    <location>
        <begin position="775"/>
        <end position="793"/>
    </location>
</feature>